<dbReference type="RefSeq" id="WP_127188096.1">
    <property type="nucleotide sequence ID" value="NZ_RZNJ01000002.1"/>
</dbReference>
<comment type="subcellular location">
    <subcellularLocation>
        <location evidence="1">Bacterial flagellum basal body</location>
    </subcellularLocation>
    <subcellularLocation>
        <location evidence="2 7">Secreted</location>
    </subcellularLocation>
</comment>
<dbReference type="InterPro" id="IPR002371">
    <property type="entry name" value="FlgK"/>
</dbReference>
<dbReference type="InterPro" id="IPR001444">
    <property type="entry name" value="Flag_bb_rod_N"/>
</dbReference>
<evidence type="ECO:0000313" key="11">
    <source>
        <dbReference type="EMBL" id="RUT33141.1"/>
    </source>
</evidence>
<keyword evidence="11" id="KW-0282">Flagellum</keyword>
<evidence type="ECO:0000256" key="2">
    <source>
        <dbReference type="ARBA" id="ARBA00004613"/>
    </source>
</evidence>
<feature type="domain" description="Flagellar basal-body/hook protein C-terminal" evidence="9">
    <location>
        <begin position="557"/>
        <end position="596"/>
    </location>
</feature>
<protein>
    <recommendedName>
        <fullName evidence="4 7">Flagellar hook-associated protein 1</fullName>
        <shortName evidence="7">HAP1</shortName>
    </recommendedName>
</protein>
<keyword evidence="5 7" id="KW-0964">Secreted</keyword>
<evidence type="ECO:0000256" key="7">
    <source>
        <dbReference type="RuleBase" id="RU362065"/>
    </source>
</evidence>
<keyword evidence="11" id="KW-0969">Cilium</keyword>
<evidence type="ECO:0000259" key="10">
    <source>
        <dbReference type="Pfam" id="PF22638"/>
    </source>
</evidence>
<dbReference type="InterPro" id="IPR053927">
    <property type="entry name" value="FlgK_helical"/>
</dbReference>
<dbReference type="GO" id="GO:0005576">
    <property type="term" value="C:extracellular region"/>
    <property type="evidence" value="ECO:0007669"/>
    <property type="project" value="UniProtKB-SubCell"/>
</dbReference>
<dbReference type="GO" id="GO:0005198">
    <property type="term" value="F:structural molecule activity"/>
    <property type="evidence" value="ECO:0007669"/>
    <property type="project" value="UniProtKB-UniRule"/>
</dbReference>
<evidence type="ECO:0000259" key="9">
    <source>
        <dbReference type="Pfam" id="PF06429"/>
    </source>
</evidence>
<name>A0A433XGA4_9HYPH</name>
<dbReference type="Pfam" id="PF22638">
    <property type="entry name" value="FlgK_D1"/>
    <property type="match status" value="1"/>
</dbReference>
<sequence>MGLTATLSNALGGMKVNQSALDIVSRNVANAGTPGYHRQSLTIVDSAGINSSLVNAQGVERAFNQSLQSYYTRQVSDTAGADIQAQFLDRLQTFMGKPGSAGSLDTVFGDFQNALSAAATSPDDYAVRATVMTKAQSLVETLNRLSSNVADMTRDVSSQIGARVNDVNALLKKLDHINDTLQDVTVDPTARAAVLDQRDRIVSSIAEIMDVRVDYRVNGTVALTTRSGIGILDHEAGELSFDPNNGRLDLSTPSGHLIDLAQPGTLQSGRLGGLLALRESLLGETQAQLDSIAAALAQAFSTQHTAGTPTSASGREGFTVPIDFVGFKPGNDIMLEYTQNGRPVTARIVRVDDPTKLPMDSFDADGTRVIGLSFTGGMTDLVAGLQQALGPNFAVADAGGGLLSIMDDGAPGLTSVTGLSTRTTATSAQGQHALPLFLDTGGVPFSNSLDGRGQATGFAARIKLNGAIVADNRLLVQGVPGTTLGDSSRVDYLVGQLSGMSFGASGGRAGTGLRLGGTVGQMIAQTINFQGSRISAGLDARDSQMLTLEALTTQMQSEYGVNIDEEMARLMELQNAYAANARIVSVVQELLNELMRIAA</sequence>
<dbReference type="Pfam" id="PF06429">
    <property type="entry name" value="Flg_bbr_C"/>
    <property type="match status" value="1"/>
</dbReference>
<dbReference type="PRINTS" id="PR01005">
    <property type="entry name" value="FLGHOOKAP1"/>
</dbReference>
<proteinExistence type="inferred from homology"/>
<dbReference type="GO" id="GO:0009424">
    <property type="term" value="C:bacterial-type flagellum hook"/>
    <property type="evidence" value="ECO:0007669"/>
    <property type="project" value="UniProtKB-UniRule"/>
</dbReference>
<comment type="similarity">
    <text evidence="3 7">Belongs to the flagella basal body rod proteins family.</text>
</comment>
<evidence type="ECO:0000256" key="6">
    <source>
        <dbReference type="ARBA" id="ARBA00023143"/>
    </source>
</evidence>
<evidence type="ECO:0000256" key="4">
    <source>
        <dbReference type="ARBA" id="ARBA00016244"/>
    </source>
</evidence>
<feature type="domain" description="Flagellar basal body rod protein N-terminal" evidence="8">
    <location>
        <begin position="8"/>
        <end position="36"/>
    </location>
</feature>
<dbReference type="InterPro" id="IPR010930">
    <property type="entry name" value="Flg_bb/hook_C_dom"/>
</dbReference>
<feature type="domain" description="Flagellar hook-associated protein FlgK helical" evidence="10">
    <location>
        <begin position="89"/>
        <end position="309"/>
    </location>
</feature>
<dbReference type="Proteomes" id="UP000281547">
    <property type="component" value="Unassembled WGS sequence"/>
</dbReference>
<dbReference type="NCBIfam" id="TIGR02492">
    <property type="entry name" value="flgK_ends"/>
    <property type="match status" value="1"/>
</dbReference>
<dbReference type="EMBL" id="RZNJ01000002">
    <property type="protein sequence ID" value="RUT33141.1"/>
    <property type="molecule type" value="Genomic_DNA"/>
</dbReference>
<reference evidence="11 12" key="1">
    <citation type="journal article" date="2016" name="Int. J. Syst. Evol. Microbiol.">
        <title>Arsenicitalea aurantiaca gen. nov., sp. nov., a new member of the family Hyphomicrobiaceae, isolated from high-arsenic sediment.</title>
        <authorList>
            <person name="Mu Y."/>
            <person name="Zhou L."/>
            <person name="Zeng X.C."/>
            <person name="Liu L."/>
            <person name="Pan Y."/>
            <person name="Chen X."/>
            <person name="Wang J."/>
            <person name="Li S."/>
            <person name="Li W.J."/>
            <person name="Wang Y."/>
        </authorList>
    </citation>
    <scope>NUCLEOTIDE SEQUENCE [LARGE SCALE GENOMIC DNA]</scope>
    <source>
        <strain evidence="11 12">42-50</strain>
    </source>
</reference>
<evidence type="ECO:0000256" key="1">
    <source>
        <dbReference type="ARBA" id="ARBA00004117"/>
    </source>
</evidence>
<dbReference type="OrthoDB" id="7181295at2"/>
<dbReference type="GO" id="GO:0009425">
    <property type="term" value="C:bacterial-type flagellum basal body"/>
    <property type="evidence" value="ECO:0007669"/>
    <property type="project" value="UniProtKB-SubCell"/>
</dbReference>
<dbReference type="Pfam" id="PF00460">
    <property type="entry name" value="Flg_bb_rod"/>
    <property type="match status" value="1"/>
</dbReference>
<dbReference type="PANTHER" id="PTHR30033">
    <property type="entry name" value="FLAGELLAR HOOK-ASSOCIATED PROTEIN 1"/>
    <property type="match status" value="1"/>
</dbReference>
<dbReference type="GO" id="GO:0044780">
    <property type="term" value="P:bacterial-type flagellum assembly"/>
    <property type="evidence" value="ECO:0007669"/>
    <property type="project" value="InterPro"/>
</dbReference>
<comment type="caution">
    <text evidence="11">The sequence shown here is derived from an EMBL/GenBank/DDBJ whole genome shotgun (WGS) entry which is preliminary data.</text>
</comment>
<keyword evidence="6 7" id="KW-0975">Bacterial flagellum</keyword>
<dbReference type="SUPFAM" id="SSF64518">
    <property type="entry name" value="Phase 1 flagellin"/>
    <property type="match status" value="1"/>
</dbReference>
<keyword evidence="12" id="KW-1185">Reference proteome</keyword>
<dbReference type="AlphaFoldDB" id="A0A433XGA4"/>
<evidence type="ECO:0000313" key="12">
    <source>
        <dbReference type="Proteomes" id="UP000281547"/>
    </source>
</evidence>
<gene>
    <name evidence="7 11" type="primary">flgK</name>
    <name evidence="11" type="ORF">EMQ25_08445</name>
</gene>
<accession>A0A433XGA4</accession>
<keyword evidence="11" id="KW-0966">Cell projection</keyword>
<evidence type="ECO:0000259" key="8">
    <source>
        <dbReference type="Pfam" id="PF00460"/>
    </source>
</evidence>
<evidence type="ECO:0000256" key="5">
    <source>
        <dbReference type="ARBA" id="ARBA00022525"/>
    </source>
</evidence>
<organism evidence="11 12">
    <name type="scientific">Arsenicitalea aurantiaca</name>
    <dbReference type="NCBI Taxonomy" id="1783274"/>
    <lineage>
        <taxon>Bacteria</taxon>
        <taxon>Pseudomonadati</taxon>
        <taxon>Pseudomonadota</taxon>
        <taxon>Alphaproteobacteria</taxon>
        <taxon>Hyphomicrobiales</taxon>
        <taxon>Devosiaceae</taxon>
        <taxon>Arsenicitalea</taxon>
    </lineage>
</organism>
<evidence type="ECO:0000256" key="3">
    <source>
        <dbReference type="ARBA" id="ARBA00009677"/>
    </source>
</evidence>
<dbReference type="PANTHER" id="PTHR30033:SF2">
    <property type="entry name" value="FLAGELLAR HOOK PROTEIN"/>
    <property type="match status" value="1"/>
</dbReference>